<dbReference type="PANTHER" id="PTHR30146:SF109">
    <property type="entry name" value="HTH-TYPE TRANSCRIPTIONAL REGULATOR GALS"/>
    <property type="match status" value="1"/>
</dbReference>
<proteinExistence type="predicted"/>
<dbReference type="AlphaFoldDB" id="A0A5C4TC18"/>
<dbReference type="CDD" id="cd01392">
    <property type="entry name" value="HTH_LacI"/>
    <property type="match status" value="1"/>
</dbReference>
<evidence type="ECO:0000259" key="4">
    <source>
        <dbReference type="PROSITE" id="PS50932"/>
    </source>
</evidence>
<evidence type="ECO:0000256" key="1">
    <source>
        <dbReference type="ARBA" id="ARBA00023015"/>
    </source>
</evidence>
<dbReference type="SUPFAM" id="SSF47413">
    <property type="entry name" value="lambda repressor-like DNA-binding domains"/>
    <property type="match status" value="1"/>
</dbReference>
<dbReference type="InterPro" id="IPR046335">
    <property type="entry name" value="LacI/GalR-like_sensor"/>
</dbReference>
<dbReference type="SUPFAM" id="SSF53822">
    <property type="entry name" value="Periplasmic binding protein-like I"/>
    <property type="match status" value="1"/>
</dbReference>
<dbReference type="PROSITE" id="PS50932">
    <property type="entry name" value="HTH_LACI_2"/>
    <property type="match status" value="1"/>
</dbReference>
<dbReference type="OrthoDB" id="9775106at2"/>
<keyword evidence="6" id="KW-1185">Reference proteome</keyword>
<dbReference type="InterPro" id="IPR028082">
    <property type="entry name" value="Peripla_BP_I"/>
</dbReference>
<dbReference type="SMART" id="SM00354">
    <property type="entry name" value="HTH_LACI"/>
    <property type="match status" value="1"/>
</dbReference>
<dbReference type="EMBL" id="VDCQ01000013">
    <property type="protein sequence ID" value="TNJ66146.1"/>
    <property type="molecule type" value="Genomic_DNA"/>
</dbReference>
<dbReference type="PANTHER" id="PTHR30146">
    <property type="entry name" value="LACI-RELATED TRANSCRIPTIONAL REPRESSOR"/>
    <property type="match status" value="1"/>
</dbReference>
<keyword evidence="1" id="KW-0805">Transcription regulation</keyword>
<dbReference type="Proteomes" id="UP000307943">
    <property type="component" value="Unassembled WGS sequence"/>
</dbReference>
<dbReference type="CDD" id="cd06267">
    <property type="entry name" value="PBP1_LacI_sugar_binding-like"/>
    <property type="match status" value="1"/>
</dbReference>
<feature type="domain" description="HTH lacI-type" evidence="4">
    <location>
        <begin position="2"/>
        <end position="47"/>
    </location>
</feature>
<keyword evidence="3" id="KW-0804">Transcription</keyword>
<dbReference type="GO" id="GO:0000976">
    <property type="term" value="F:transcription cis-regulatory region binding"/>
    <property type="evidence" value="ECO:0007669"/>
    <property type="project" value="TreeGrafter"/>
</dbReference>
<accession>A0A5C4TC18</accession>
<evidence type="ECO:0000256" key="3">
    <source>
        <dbReference type="ARBA" id="ARBA00023163"/>
    </source>
</evidence>
<dbReference type="InterPro" id="IPR000843">
    <property type="entry name" value="HTH_LacI"/>
</dbReference>
<comment type="caution">
    <text evidence="5">The sequence shown here is derived from an EMBL/GenBank/DDBJ whole genome shotgun (WGS) entry which is preliminary data.</text>
</comment>
<name>A0A5C4TC18_9BACL</name>
<dbReference type="Gene3D" id="1.10.260.40">
    <property type="entry name" value="lambda repressor-like DNA-binding domains"/>
    <property type="match status" value="1"/>
</dbReference>
<dbReference type="Gene3D" id="3.40.50.2300">
    <property type="match status" value="2"/>
</dbReference>
<evidence type="ECO:0000256" key="2">
    <source>
        <dbReference type="ARBA" id="ARBA00023125"/>
    </source>
</evidence>
<dbReference type="GO" id="GO:0003700">
    <property type="term" value="F:DNA-binding transcription factor activity"/>
    <property type="evidence" value="ECO:0007669"/>
    <property type="project" value="TreeGrafter"/>
</dbReference>
<dbReference type="InterPro" id="IPR010982">
    <property type="entry name" value="Lambda_DNA-bd_dom_sf"/>
</dbReference>
<dbReference type="Pfam" id="PF13377">
    <property type="entry name" value="Peripla_BP_3"/>
    <property type="match status" value="1"/>
</dbReference>
<sequence length="348" mass="38207">MPTLQDIANIAQCSKATVSLALSNHPRIAESTKARIRKVAIELGYLPAEPDNDVASKPAASRRSIGVLYIGEDAQKSIGQGFFRETLLSIIQEASRSNCNVVMIEVNASNGQITEDELCEKIYNSGVEGAVVICFRKELHGFNTLIDQQFPLVFVGDHTIADRDVKLHTVMTNNHDGGREATEYLLGLGHSRIALVTSPTSTERINGYFSAMRTAGHNVSDKHMMIVSPPYEKNDGRLRMLGEQEFTAIFATSSLAGLMVLQHLRFLGKQIPDDISMIVFDDSESFQIESPPITVMKQDLESLGTYAVKMLLDVVGEVLPLPGRVAISGRLIERASCRSLHAPLKVNR</sequence>
<reference evidence="5 6" key="1">
    <citation type="submission" date="2019-05" db="EMBL/GenBank/DDBJ databases">
        <title>We sequenced the genome of Paenibacillus hemerocallicola KCTC 33185 for further insight into its adaptation and study the phylogeny of Paenibacillus.</title>
        <authorList>
            <person name="Narsing Rao M.P."/>
        </authorList>
    </citation>
    <scope>NUCLEOTIDE SEQUENCE [LARGE SCALE GENOMIC DNA]</scope>
    <source>
        <strain evidence="5 6">KCTC 33185</strain>
    </source>
</reference>
<organism evidence="5 6">
    <name type="scientific">Paenibacillus hemerocallicola</name>
    <dbReference type="NCBI Taxonomy" id="1172614"/>
    <lineage>
        <taxon>Bacteria</taxon>
        <taxon>Bacillati</taxon>
        <taxon>Bacillota</taxon>
        <taxon>Bacilli</taxon>
        <taxon>Bacillales</taxon>
        <taxon>Paenibacillaceae</taxon>
        <taxon>Paenibacillus</taxon>
    </lineage>
</organism>
<dbReference type="RefSeq" id="WP_139602454.1">
    <property type="nucleotide sequence ID" value="NZ_VDCQ01000013.1"/>
</dbReference>
<gene>
    <name evidence="5" type="ORF">FE784_12070</name>
</gene>
<dbReference type="Pfam" id="PF00356">
    <property type="entry name" value="LacI"/>
    <property type="match status" value="1"/>
</dbReference>
<evidence type="ECO:0000313" key="5">
    <source>
        <dbReference type="EMBL" id="TNJ66146.1"/>
    </source>
</evidence>
<evidence type="ECO:0000313" key="6">
    <source>
        <dbReference type="Proteomes" id="UP000307943"/>
    </source>
</evidence>
<keyword evidence="2" id="KW-0238">DNA-binding</keyword>
<protein>
    <submittedName>
        <fullName evidence="5">LacI family transcriptional regulator</fullName>
    </submittedName>
</protein>